<gene>
    <name evidence="1" type="ORF">BDY21DRAFT_344063</name>
</gene>
<evidence type="ECO:0008006" key="3">
    <source>
        <dbReference type="Google" id="ProtNLM"/>
    </source>
</evidence>
<dbReference type="Proteomes" id="UP000799766">
    <property type="component" value="Unassembled WGS sequence"/>
</dbReference>
<reference evidence="1" key="1">
    <citation type="journal article" date="2020" name="Stud. Mycol.">
        <title>101 Dothideomycetes genomes: a test case for predicting lifestyles and emergence of pathogens.</title>
        <authorList>
            <person name="Haridas S."/>
            <person name="Albert R."/>
            <person name="Binder M."/>
            <person name="Bloem J."/>
            <person name="Labutti K."/>
            <person name="Salamov A."/>
            <person name="Andreopoulos B."/>
            <person name="Baker S."/>
            <person name="Barry K."/>
            <person name="Bills G."/>
            <person name="Bluhm B."/>
            <person name="Cannon C."/>
            <person name="Castanera R."/>
            <person name="Culley D."/>
            <person name="Daum C."/>
            <person name="Ezra D."/>
            <person name="Gonzalez J."/>
            <person name="Henrissat B."/>
            <person name="Kuo A."/>
            <person name="Liang C."/>
            <person name="Lipzen A."/>
            <person name="Lutzoni F."/>
            <person name="Magnuson J."/>
            <person name="Mondo S."/>
            <person name="Nolan M."/>
            <person name="Ohm R."/>
            <person name="Pangilinan J."/>
            <person name="Park H.-J."/>
            <person name="Ramirez L."/>
            <person name="Alfaro M."/>
            <person name="Sun H."/>
            <person name="Tritt A."/>
            <person name="Yoshinaga Y."/>
            <person name="Zwiers L.-H."/>
            <person name="Turgeon B."/>
            <person name="Goodwin S."/>
            <person name="Spatafora J."/>
            <person name="Crous P."/>
            <person name="Grigoriev I."/>
        </authorList>
    </citation>
    <scope>NUCLEOTIDE SEQUENCE</scope>
    <source>
        <strain evidence="1">ATCC 16933</strain>
    </source>
</reference>
<proteinExistence type="predicted"/>
<dbReference type="InterPro" id="IPR024747">
    <property type="entry name" value="Pyridox_Oxase-rel"/>
</dbReference>
<dbReference type="EMBL" id="MU001680">
    <property type="protein sequence ID" value="KAF2457516.1"/>
    <property type="molecule type" value="Genomic_DNA"/>
</dbReference>
<dbReference type="SUPFAM" id="SSF50475">
    <property type="entry name" value="FMN-binding split barrel"/>
    <property type="match status" value="1"/>
</dbReference>
<evidence type="ECO:0000313" key="2">
    <source>
        <dbReference type="Proteomes" id="UP000799766"/>
    </source>
</evidence>
<accession>A0A6A6P0N2</accession>
<dbReference type="InterPro" id="IPR012349">
    <property type="entry name" value="Split_barrel_FMN-bd"/>
</dbReference>
<dbReference type="OrthoDB" id="444432at2759"/>
<organism evidence="1 2">
    <name type="scientific">Lineolata rhizophorae</name>
    <dbReference type="NCBI Taxonomy" id="578093"/>
    <lineage>
        <taxon>Eukaryota</taxon>
        <taxon>Fungi</taxon>
        <taxon>Dikarya</taxon>
        <taxon>Ascomycota</taxon>
        <taxon>Pezizomycotina</taxon>
        <taxon>Dothideomycetes</taxon>
        <taxon>Dothideomycetes incertae sedis</taxon>
        <taxon>Lineolatales</taxon>
        <taxon>Lineolataceae</taxon>
        <taxon>Lineolata</taxon>
    </lineage>
</organism>
<dbReference type="Pfam" id="PF12900">
    <property type="entry name" value="Pyridox_ox_2"/>
    <property type="match status" value="1"/>
</dbReference>
<dbReference type="AlphaFoldDB" id="A0A6A6P0N2"/>
<protein>
    <recommendedName>
        <fullName evidence="3">Flavin-nucleotide-binding protein</fullName>
    </recommendedName>
</protein>
<evidence type="ECO:0000313" key="1">
    <source>
        <dbReference type="EMBL" id="KAF2457516.1"/>
    </source>
</evidence>
<keyword evidence="2" id="KW-1185">Reference proteome</keyword>
<name>A0A6A6P0N2_9PEZI</name>
<dbReference type="PANTHER" id="PTHR34071:SF2">
    <property type="entry name" value="FLAVIN-NUCLEOTIDE-BINDING PROTEIN"/>
    <property type="match status" value="1"/>
</dbReference>
<dbReference type="PANTHER" id="PTHR34071">
    <property type="entry name" value="5-NITROIMIDAZOLE ANTIBIOTICS RESISTANCE PROTEIN, NIMA-FAMILY-RELATED PROTEIN-RELATED"/>
    <property type="match status" value="1"/>
</dbReference>
<dbReference type="Gene3D" id="2.30.110.10">
    <property type="entry name" value="Electron Transport, Fmn-binding Protein, Chain A"/>
    <property type="match status" value="1"/>
</dbReference>
<sequence>MGTYDDRPCVYMHGYISARLMRLPSKAEEEAGHPGLPVCVAASHFDGLVMALAPFHNSYNYRSAVLHGWAKLVADEDERLAALERITNNVVADNWSNCRMPPTKAELTTTAVLRVEVETASAKVRIGGPDDDRADLRNEDVVGRFWTGVVPAWVQYGEPVESDHNKVAKVPDYFKTFLQTQNEKNKEVAIKAVEPPPKKK</sequence>